<evidence type="ECO:0000313" key="3">
    <source>
        <dbReference type="EMBL" id="AXF57466.1"/>
    </source>
</evidence>
<keyword evidence="4" id="KW-1185">Reference proteome</keyword>
<dbReference type="Pfam" id="PF02129">
    <property type="entry name" value="Peptidase_S15"/>
    <property type="match status" value="1"/>
</dbReference>
<dbReference type="SMART" id="SM00939">
    <property type="entry name" value="PepX_C"/>
    <property type="match status" value="1"/>
</dbReference>
<dbReference type="Gene3D" id="3.40.50.1820">
    <property type="entry name" value="alpha/beta hydrolase"/>
    <property type="match status" value="1"/>
</dbReference>
<reference evidence="3 4" key="1">
    <citation type="journal article" date="2018" name="J. Microbiol.">
        <title>Salicibibacter kimchii gen. nov., sp. nov., a moderately halophilic and alkalitolerant bacterium in the family Bacillaceae, isolated from kimchi.</title>
        <authorList>
            <person name="Jang J.Y."/>
            <person name="Oh Y.J."/>
            <person name="Lim S.K."/>
            <person name="Park H.K."/>
            <person name="Lee C."/>
            <person name="Kim J.Y."/>
            <person name="Lee M.A."/>
            <person name="Choi H.J."/>
        </authorList>
    </citation>
    <scope>NUCLEOTIDE SEQUENCE [LARGE SCALE GENOMIC DNA]</scope>
    <source>
        <strain evidence="3 4">NKC1-1</strain>
    </source>
</reference>
<dbReference type="InterPro" id="IPR050585">
    <property type="entry name" value="Xaa-Pro_dipeptidyl-ppase/CocE"/>
</dbReference>
<dbReference type="Pfam" id="PF08530">
    <property type="entry name" value="PepX_C"/>
    <property type="match status" value="1"/>
</dbReference>
<dbReference type="Gene3D" id="1.10.3020.10">
    <property type="entry name" value="alpha-amino acid ester hydrolase ( Helical cap domain)"/>
    <property type="match status" value="1"/>
</dbReference>
<dbReference type="AlphaFoldDB" id="A0A345C2N5"/>
<sequence>MHVEHDVECQCSDGTVLRADVYLPEGQGLYPVLLLRLPYDKTNPHYYNGYLDVSRMVATGYVVILQDVRGRYASDGSYYPFVDERKDGYEAVEWAATLPYSNGKVGMFGMSYHGYTQLAAAAEAPPSLYAIAPVMAVADGWIDMIRGATMPFDQGSLATWALESILPDQLKRQKHEKELERAYAYIEELPSRLHDQPMSEWTPMKNTSPNSFYFDFVKRQVAEKTIQQVDVREQLKHIHIPALFIGGWFDFLLGQTFGAYQHYGGKRMLWIGPWTHSNLDGWAGDVFFEHATSPLGEDKLIDLTDLHIRWFDHWLKGKPLNIEKPVHLYQMGKRRWESRGSWPPEESGTQCYYLNWNGNLRTLEKKKPETSYTDVTLRNPAAPFPTRGGNILMAGHEAGMVEQSDLHEREDALVFTTRPLEQPLDVIGAIAANVWMSSDSPLLDLFLQVSDVTPDGKVYNVVDTFTRKPGDDCGRPQRVQVELTPTGYRFEKGHAIRLAIAGSNAPRFDVNQNNGTTSRTSTGGRSANDILFYGAKYPSILSIPTK</sequence>
<dbReference type="OrthoDB" id="319764at2"/>
<dbReference type="InterPro" id="IPR029058">
    <property type="entry name" value="AB_hydrolase_fold"/>
</dbReference>
<evidence type="ECO:0000259" key="2">
    <source>
        <dbReference type="SMART" id="SM00939"/>
    </source>
</evidence>
<proteinExistence type="predicted"/>
<dbReference type="GO" id="GO:0008239">
    <property type="term" value="F:dipeptidyl-peptidase activity"/>
    <property type="evidence" value="ECO:0007669"/>
    <property type="project" value="InterPro"/>
</dbReference>
<evidence type="ECO:0000256" key="1">
    <source>
        <dbReference type="ARBA" id="ARBA00022801"/>
    </source>
</evidence>
<dbReference type="SUPFAM" id="SSF49785">
    <property type="entry name" value="Galactose-binding domain-like"/>
    <property type="match status" value="1"/>
</dbReference>
<feature type="domain" description="Xaa-Pro dipeptidyl-peptidase C-terminal" evidence="2">
    <location>
        <begin position="308"/>
        <end position="542"/>
    </location>
</feature>
<dbReference type="InterPro" id="IPR013736">
    <property type="entry name" value="Xaa-Pro_dipept_C"/>
</dbReference>
<dbReference type="EMBL" id="CP031092">
    <property type="protein sequence ID" value="AXF57466.1"/>
    <property type="molecule type" value="Genomic_DNA"/>
</dbReference>
<name>A0A345C2N5_9BACI</name>
<accession>A0A345C2N5</accession>
<dbReference type="InterPro" id="IPR000383">
    <property type="entry name" value="Xaa-Pro-like_dom"/>
</dbReference>
<evidence type="ECO:0000313" key="4">
    <source>
        <dbReference type="Proteomes" id="UP000252100"/>
    </source>
</evidence>
<dbReference type="SUPFAM" id="SSF53474">
    <property type="entry name" value="alpha/beta-Hydrolases"/>
    <property type="match status" value="1"/>
</dbReference>
<dbReference type="PANTHER" id="PTHR43056:SF10">
    <property type="entry name" value="COCE_NOND FAMILY, PUTATIVE (AFU_ORTHOLOGUE AFUA_7G00600)-RELATED"/>
    <property type="match status" value="1"/>
</dbReference>
<dbReference type="NCBIfam" id="TIGR00976">
    <property type="entry name" value="CocE_NonD"/>
    <property type="match status" value="1"/>
</dbReference>
<dbReference type="Gene3D" id="2.60.120.260">
    <property type="entry name" value="Galactose-binding domain-like"/>
    <property type="match status" value="1"/>
</dbReference>
<gene>
    <name evidence="3" type="ORF">DT065_16725</name>
</gene>
<dbReference type="Proteomes" id="UP000252100">
    <property type="component" value="Chromosome"/>
</dbReference>
<keyword evidence="1 3" id="KW-0378">Hydrolase</keyword>
<dbReference type="InterPro" id="IPR005674">
    <property type="entry name" value="CocE/Ser_esterase"/>
</dbReference>
<dbReference type="InterPro" id="IPR008979">
    <property type="entry name" value="Galactose-bd-like_sf"/>
</dbReference>
<dbReference type="RefSeq" id="WP_114375314.1">
    <property type="nucleotide sequence ID" value="NZ_CP031092.1"/>
</dbReference>
<protein>
    <submittedName>
        <fullName evidence="3">CocE/NonD family hydrolase</fullName>
    </submittedName>
</protein>
<organism evidence="3 4">
    <name type="scientific">Salicibibacter kimchii</name>
    <dbReference type="NCBI Taxonomy" id="2099786"/>
    <lineage>
        <taxon>Bacteria</taxon>
        <taxon>Bacillati</taxon>
        <taxon>Bacillota</taxon>
        <taxon>Bacilli</taxon>
        <taxon>Bacillales</taxon>
        <taxon>Bacillaceae</taxon>
        <taxon>Salicibibacter</taxon>
    </lineage>
</organism>
<dbReference type="PANTHER" id="PTHR43056">
    <property type="entry name" value="PEPTIDASE S9 PROLYL OLIGOPEPTIDASE"/>
    <property type="match status" value="1"/>
</dbReference>
<dbReference type="KEGG" id="rue:DT065_16725"/>